<dbReference type="RefSeq" id="WP_145030473.1">
    <property type="nucleotide sequence ID" value="NZ_CP036271.1"/>
</dbReference>
<accession>A0A517SET1</accession>
<dbReference type="Proteomes" id="UP000315700">
    <property type="component" value="Chromosome"/>
</dbReference>
<dbReference type="InParanoid" id="A0A517SET1"/>
<name>A0A517SET1_9PLAN</name>
<dbReference type="KEGG" id="ccos:Pan44_26690"/>
<sequence length="152" mass="16149">MALTGAPVMGVKCKMYVLHSAAYVACDIVNDTVSASLSRDEGELKERGNLETLTDVGHKVREISTTITTRYGHALYEKIAAAAESGDVLEVALSQGPAPDNEDARGNVGGYKVTQFNREEPIQGFAAASITLKPAVEGPSITSLPIEEEEEP</sequence>
<gene>
    <name evidence="1" type="ORF">Pan44_26690</name>
</gene>
<proteinExistence type="predicted"/>
<reference evidence="1 2" key="1">
    <citation type="submission" date="2019-02" db="EMBL/GenBank/DDBJ databases">
        <title>Deep-cultivation of Planctomycetes and their phenomic and genomic characterization uncovers novel biology.</title>
        <authorList>
            <person name="Wiegand S."/>
            <person name="Jogler M."/>
            <person name="Boedeker C."/>
            <person name="Pinto D."/>
            <person name="Vollmers J."/>
            <person name="Rivas-Marin E."/>
            <person name="Kohn T."/>
            <person name="Peeters S.H."/>
            <person name="Heuer A."/>
            <person name="Rast P."/>
            <person name="Oberbeckmann S."/>
            <person name="Bunk B."/>
            <person name="Jeske O."/>
            <person name="Meyerdierks A."/>
            <person name="Storesund J.E."/>
            <person name="Kallscheuer N."/>
            <person name="Luecker S."/>
            <person name="Lage O.M."/>
            <person name="Pohl T."/>
            <person name="Merkel B.J."/>
            <person name="Hornburger P."/>
            <person name="Mueller R.-W."/>
            <person name="Bruemmer F."/>
            <person name="Labrenz M."/>
            <person name="Spormann A.M."/>
            <person name="Op den Camp H."/>
            <person name="Overmann J."/>
            <person name="Amann R."/>
            <person name="Jetten M.S.M."/>
            <person name="Mascher T."/>
            <person name="Medema M.H."/>
            <person name="Devos D.P."/>
            <person name="Kaster A.-K."/>
            <person name="Ovreas L."/>
            <person name="Rohde M."/>
            <person name="Galperin M.Y."/>
            <person name="Jogler C."/>
        </authorList>
    </citation>
    <scope>NUCLEOTIDE SEQUENCE [LARGE SCALE GENOMIC DNA]</scope>
    <source>
        <strain evidence="1 2">Pan44</strain>
    </source>
</reference>
<keyword evidence="2" id="KW-1185">Reference proteome</keyword>
<evidence type="ECO:0000313" key="2">
    <source>
        <dbReference type="Proteomes" id="UP000315700"/>
    </source>
</evidence>
<dbReference type="EMBL" id="CP036271">
    <property type="protein sequence ID" value="QDT54634.1"/>
    <property type="molecule type" value="Genomic_DNA"/>
</dbReference>
<dbReference type="AlphaFoldDB" id="A0A517SET1"/>
<evidence type="ECO:0000313" key="1">
    <source>
        <dbReference type="EMBL" id="QDT54634.1"/>
    </source>
</evidence>
<protein>
    <submittedName>
        <fullName evidence="1">Uncharacterized protein</fullName>
    </submittedName>
</protein>
<organism evidence="1 2">
    <name type="scientific">Caulifigura coniformis</name>
    <dbReference type="NCBI Taxonomy" id="2527983"/>
    <lineage>
        <taxon>Bacteria</taxon>
        <taxon>Pseudomonadati</taxon>
        <taxon>Planctomycetota</taxon>
        <taxon>Planctomycetia</taxon>
        <taxon>Planctomycetales</taxon>
        <taxon>Planctomycetaceae</taxon>
        <taxon>Caulifigura</taxon>
    </lineage>
</organism>